<gene>
    <name evidence="7" type="ORF">RO3G_10589</name>
</gene>
<dbReference type="SUPFAM" id="SSF57667">
    <property type="entry name" value="beta-beta-alpha zinc fingers"/>
    <property type="match status" value="1"/>
</dbReference>
<evidence type="ECO:0000256" key="4">
    <source>
        <dbReference type="PROSITE-ProRule" id="PRU00042"/>
    </source>
</evidence>
<dbReference type="SMART" id="SM00355">
    <property type="entry name" value="ZnF_C2H2"/>
    <property type="match status" value="1"/>
</dbReference>
<reference evidence="7 8" key="1">
    <citation type="journal article" date="2009" name="PLoS Genet.">
        <title>Genomic analysis of the basal lineage fungus Rhizopus oryzae reveals a whole-genome duplication.</title>
        <authorList>
            <person name="Ma L.-J."/>
            <person name="Ibrahim A.S."/>
            <person name="Skory C."/>
            <person name="Grabherr M.G."/>
            <person name="Burger G."/>
            <person name="Butler M."/>
            <person name="Elias M."/>
            <person name="Idnurm A."/>
            <person name="Lang B.F."/>
            <person name="Sone T."/>
            <person name="Abe A."/>
            <person name="Calvo S.E."/>
            <person name="Corrochano L.M."/>
            <person name="Engels R."/>
            <person name="Fu J."/>
            <person name="Hansberg W."/>
            <person name="Kim J.-M."/>
            <person name="Kodira C.D."/>
            <person name="Koehrsen M.J."/>
            <person name="Liu B."/>
            <person name="Miranda-Saavedra D."/>
            <person name="O'Leary S."/>
            <person name="Ortiz-Castellanos L."/>
            <person name="Poulter R."/>
            <person name="Rodriguez-Romero J."/>
            <person name="Ruiz-Herrera J."/>
            <person name="Shen Y.-Q."/>
            <person name="Zeng Q."/>
            <person name="Galagan J."/>
            <person name="Birren B.W."/>
            <person name="Cuomo C.A."/>
            <person name="Wickes B.L."/>
        </authorList>
    </citation>
    <scope>NUCLEOTIDE SEQUENCE [LARGE SCALE GENOMIC DNA]</scope>
    <source>
        <strain evidence="8">RA 99-880 / ATCC MYA-4621 / FGSC 9543 / NRRL 43880</strain>
    </source>
</reference>
<dbReference type="Pfam" id="PF11223">
    <property type="entry name" value="DUF3020"/>
    <property type="match status" value="1"/>
</dbReference>
<feature type="domain" description="C2H2-type" evidence="6">
    <location>
        <begin position="13"/>
        <end position="38"/>
    </location>
</feature>
<feature type="region of interest" description="Disordered" evidence="5">
    <location>
        <begin position="176"/>
        <end position="200"/>
    </location>
</feature>
<dbReference type="GO" id="GO:0008270">
    <property type="term" value="F:zinc ion binding"/>
    <property type="evidence" value="ECO:0007669"/>
    <property type="project" value="UniProtKB-KW"/>
</dbReference>
<keyword evidence="2 4" id="KW-0863">Zinc-finger</keyword>
<dbReference type="InterPro" id="IPR036236">
    <property type="entry name" value="Znf_C2H2_sf"/>
</dbReference>
<dbReference type="GeneID" id="93617555"/>
<evidence type="ECO:0000259" key="6">
    <source>
        <dbReference type="PROSITE" id="PS50157"/>
    </source>
</evidence>
<dbReference type="FunFam" id="3.30.160.60:FF:000446">
    <property type="entry name" value="Zinc finger protein"/>
    <property type="match status" value="1"/>
</dbReference>
<proteinExistence type="predicted"/>
<keyword evidence="8" id="KW-1185">Reference proteome</keyword>
<accession>I1CBP9</accession>
<evidence type="ECO:0000256" key="2">
    <source>
        <dbReference type="ARBA" id="ARBA00022771"/>
    </source>
</evidence>
<dbReference type="PROSITE" id="PS50157">
    <property type="entry name" value="ZINC_FINGER_C2H2_2"/>
    <property type="match status" value="1"/>
</dbReference>
<dbReference type="Gene3D" id="3.30.160.60">
    <property type="entry name" value="Classic Zinc Finger"/>
    <property type="match status" value="1"/>
</dbReference>
<dbReference type="RefSeq" id="XP_067521275.1">
    <property type="nucleotide sequence ID" value="XM_067665174.1"/>
</dbReference>
<feature type="compositionally biased region" description="Low complexity" evidence="5">
    <location>
        <begin position="176"/>
        <end position="196"/>
    </location>
</feature>
<dbReference type="OMA" id="PSMHAFL"/>
<dbReference type="VEuPathDB" id="FungiDB:RO3G_10589"/>
<evidence type="ECO:0000256" key="3">
    <source>
        <dbReference type="ARBA" id="ARBA00022833"/>
    </source>
</evidence>
<dbReference type="Proteomes" id="UP000009138">
    <property type="component" value="Unassembled WGS sequence"/>
</dbReference>
<sequence length="253" mass="29705">MMLDEEQVTSKIFPCPQCPKLFATRSNLKRHMENPNIHNIPYIRSRDQKRWKGHAKKIISKEETTESNNDRMRKWRAENREKNRQNDLRCRVYRLARQKFGEHDSIEKQCFVREEIARRLGRRMMLERKASSLTGHDLNELPFYSGLQQKIELPSIHQMNRHWYSPLLPELSSPILQRRTSSSSSSSNSSTSSTCSQYTKEDSVNIPLSDRVLPSMHTFLSFKEKQEGIKYVDSNKILDEFVGVVLNYVDNSP</sequence>
<evidence type="ECO:0000313" key="7">
    <source>
        <dbReference type="EMBL" id="EIE85879.1"/>
    </source>
</evidence>
<dbReference type="InterPro" id="IPR013087">
    <property type="entry name" value="Znf_C2H2_type"/>
</dbReference>
<keyword evidence="3" id="KW-0862">Zinc</keyword>
<protein>
    <recommendedName>
        <fullName evidence="6">C2H2-type domain-containing protein</fullName>
    </recommendedName>
</protein>
<dbReference type="eggNOG" id="ENOG502TDEF">
    <property type="taxonomic scope" value="Eukaryota"/>
</dbReference>
<dbReference type="AlphaFoldDB" id="I1CBP9"/>
<evidence type="ECO:0000313" key="8">
    <source>
        <dbReference type="Proteomes" id="UP000009138"/>
    </source>
</evidence>
<dbReference type="InterPro" id="IPR021386">
    <property type="entry name" value="SPP41_DUF3020"/>
</dbReference>
<dbReference type="OrthoDB" id="5595797at2759"/>
<evidence type="ECO:0000256" key="1">
    <source>
        <dbReference type="ARBA" id="ARBA00022723"/>
    </source>
</evidence>
<evidence type="ECO:0000256" key="5">
    <source>
        <dbReference type="SAM" id="MobiDB-lite"/>
    </source>
</evidence>
<dbReference type="EMBL" id="CH476739">
    <property type="protein sequence ID" value="EIE85879.1"/>
    <property type="molecule type" value="Genomic_DNA"/>
</dbReference>
<name>I1CBP9_RHIO9</name>
<organism evidence="7 8">
    <name type="scientific">Rhizopus delemar (strain RA 99-880 / ATCC MYA-4621 / FGSC 9543 / NRRL 43880)</name>
    <name type="common">Mucormycosis agent</name>
    <name type="synonym">Rhizopus arrhizus var. delemar</name>
    <dbReference type="NCBI Taxonomy" id="246409"/>
    <lineage>
        <taxon>Eukaryota</taxon>
        <taxon>Fungi</taxon>
        <taxon>Fungi incertae sedis</taxon>
        <taxon>Mucoromycota</taxon>
        <taxon>Mucoromycotina</taxon>
        <taxon>Mucoromycetes</taxon>
        <taxon>Mucorales</taxon>
        <taxon>Mucorineae</taxon>
        <taxon>Rhizopodaceae</taxon>
        <taxon>Rhizopus</taxon>
    </lineage>
</organism>
<dbReference type="Pfam" id="PF00096">
    <property type="entry name" value="zf-C2H2"/>
    <property type="match status" value="1"/>
</dbReference>
<dbReference type="InParanoid" id="I1CBP9"/>
<keyword evidence="1" id="KW-0479">Metal-binding</keyword>